<accession>A0ABX1Y1F8</accession>
<dbReference type="PROSITE" id="PS51257">
    <property type="entry name" value="PROKAR_LIPOPROTEIN"/>
    <property type="match status" value="1"/>
</dbReference>
<evidence type="ECO:0000313" key="1">
    <source>
        <dbReference type="EMBL" id="NOU74692.1"/>
    </source>
</evidence>
<organism evidence="1 2">
    <name type="scientific">Paenibacillus phytorum</name>
    <dbReference type="NCBI Taxonomy" id="2654977"/>
    <lineage>
        <taxon>Bacteria</taxon>
        <taxon>Bacillati</taxon>
        <taxon>Bacillota</taxon>
        <taxon>Bacilli</taxon>
        <taxon>Bacillales</taxon>
        <taxon>Paenibacillaceae</taxon>
        <taxon>Paenibacillus</taxon>
    </lineage>
</organism>
<sequence>MVQLYKSKYGTISTFVIVSCLLGMSNKYTEPIINKQNKLILQQAEIVDRLTNKDDLIVVGTDDPSLLNATHRIGWRIMNSIPDNNVTISKTNARHHMIRGDSAFQFASSKPIKNKNSPIQVKALGSSR</sequence>
<evidence type="ECO:0000313" key="2">
    <source>
        <dbReference type="Proteomes" id="UP000616779"/>
    </source>
</evidence>
<dbReference type="EMBL" id="WHOA01000180">
    <property type="protein sequence ID" value="NOU74692.1"/>
    <property type="molecule type" value="Genomic_DNA"/>
</dbReference>
<name>A0ABX1Y1F8_9BACL</name>
<proteinExistence type="predicted"/>
<dbReference type="Proteomes" id="UP000616779">
    <property type="component" value="Unassembled WGS sequence"/>
</dbReference>
<comment type="caution">
    <text evidence="1">The sequence shown here is derived from an EMBL/GenBank/DDBJ whole genome shotgun (WGS) entry which is preliminary data.</text>
</comment>
<protein>
    <submittedName>
        <fullName evidence="1">Uncharacterized protein</fullName>
    </submittedName>
</protein>
<reference evidence="1 2" key="1">
    <citation type="submission" date="2019-10" db="EMBL/GenBank/DDBJ databases">
        <title>Description of Paenibacillus terrestris sp. nov.</title>
        <authorList>
            <person name="Carlier A."/>
            <person name="Qi S."/>
        </authorList>
    </citation>
    <scope>NUCLEOTIDE SEQUENCE [LARGE SCALE GENOMIC DNA]</scope>
    <source>
        <strain evidence="1 2">LMG 31458</strain>
    </source>
</reference>
<gene>
    <name evidence="1" type="ORF">GC098_25450</name>
</gene>
<keyword evidence="2" id="KW-1185">Reference proteome</keyword>